<evidence type="ECO:0000256" key="2">
    <source>
        <dbReference type="SAM" id="SignalP"/>
    </source>
</evidence>
<evidence type="ECO:0000259" key="3">
    <source>
        <dbReference type="PROSITE" id="PS51272"/>
    </source>
</evidence>
<gene>
    <name evidence="4" type="ORF">SAMN02745138_01056</name>
</gene>
<name>A0A1M6PD05_9FIRM</name>
<feature type="domain" description="SLH" evidence="3">
    <location>
        <begin position="163"/>
        <end position="226"/>
    </location>
</feature>
<dbReference type="RefSeq" id="WP_072849859.1">
    <property type="nucleotide sequence ID" value="NZ_FRAH01000014.1"/>
</dbReference>
<reference evidence="4 5" key="1">
    <citation type="submission" date="2016-11" db="EMBL/GenBank/DDBJ databases">
        <authorList>
            <person name="Jaros S."/>
            <person name="Januszkiewicz K."/>
            <person name="Wedrychowicz H."/>
        </authorList>
    </citation>
    <scope>NUCLEOTIDE SEQUENCE [LARGE SCALE GENOMIC DNA]</scope>
    <source>
        <strain evidence="4 5">DSM 14214</strain>
    </source>
</reference>
<dbReference type="Proteomes" id="UP000183975">
    <property type="component" value="Unassembled WGS sequence"/>
</dbReference>
<dbReference type="PROSITE" id="PS51272">
    <property type="entry name" value="SLH"/>
    <property type="match status" value="2"/>
</dbReference>
<dbReference type="EMBL" id="FRAH01000014">
    <property type="protein sequence ID" value="SHK05848.1"/>
    <property type="molecule type" value="Genomic_DNA"/>
</dbReference>
<evidence type="ECO:0000313" key="4">
    <source>
        <dbReference type="EMBL" id="SHK05848.1"/>
    </source>
</evidence>
<dbReference type="OrthoDB" id="9816455at2"/>
<accession>A0A1M6PD05</accession>
<evidence type="ECO:0000313" key="5">
    <source>
        <dbReference type="Proteomes" id="UP000183975"/>
    </source>
</evidence>
<feature type="chain" id="PRO_5012725909" evidence="2">
    <location>
        <begin position="27"/>
        <end position="329"/>
    </location>
</feature>
<sequence>MKMLQKAVSVITAGAMVLTMSVSALAAEYIQLSQEPLDFVHITGEMPEMPGNPAVPIDETAYLMADDATLSISLPEGGTYSVGMAMLDFPAGSGDPGYDQPLLNEPLRADGKYTYTVYDSQGNTVDEFVFITQNYADKLTGMGYSVVSVESGETTEPTVVPEPAPAFTDVPADAYYADAVAWAVENGITSGTSATTFSPNDTCTRAQIISFMWRAAGSWEPVDSTLTFSDVDPNAYYAKATVWAKESLTATGDTFSPNDPCTRLMAVEFMWNHVGQPDAPDAGFTDVSSSAVDWAVEQGVTSGTSATTFSPDDTCTRGQIVTFLYRAFG</sequence>
<proteinExistence type="predicted"/>
<dbReference type="InterPro" id="IPR001119">
    <property type="entry name" value="SLH_dom"/>
</dbReference>
<keyword evidence="2" id="KW-0732">Signal</keyword>
<feature type="domain" description="SLH" evidence="3">
    <location>
        <begin position="275"/>
        <end position="329"/>
    </location>
</feature>
<evidence type="ECO:0000256" key="1">
    <source>
        <dbReference type="ARBA" id="ARBA00022737"/>
    </source>
</evidence>
<dbReference type="GeneID" id="78176862"/>
<keyword evidence="5" id="KW-1185">Reference proteome</keyword>
<feature type="signal peptide" evidence="2">
    <location>
        <begin position="1"/>
        <end position="26"/>
    </location>
</feature>
<organism evidence="4 5">
    <name type="scientific">Anaerotignum lactatifermentans DSM 14214</name>
    <dbReference type="NCBI Taxonomy" id="1121323"/>
    <lineage>
        <taxon>Bacteria</taxon>
        <taxon>Bacillati</taxon>
        <taxon>Bacillota</taxon>
        <taxon>Clostridia</taxon>
        <taxon>Lachnospirales</taxon>
        <taxon>Anaerotignaceae</taxon>
        <taxon>Anaerotignum</taxon>
    </lineage>
</organism>
<keyword evidence="1" id="KW-0677">Repeat</keyword>
<protein>
    <submittedName>
        <fullName evidence="4">S-layer homology domain-containing protein</fullName>
    </submittedName>
</protein>
<dbReference type="Pfam" id="PF00395">
    <property type="entry name" value="SLH"/>
    <property type="match status" value="2"/>
</dbReference>
<dbReference type="AlphaFoldDB" id="A0A1M6PD05"/>